<keyword evidence="2" id="KW-1185">Reference proteome</keyword>
<dbReference type="Proteomes" id="UP001176961">
    <property type="component" value="Unassembled WGS sequence"/>
</dbReference>
<gene>
    <name evidence="1" type="ORF">CYNAS_LOCUS21031</name>
</gene>
<evidence type="ECO:0000313" key="1">
    <source>
        <dbReference type="EMBL" id="CAJ0609048.1"/>
    </source>
</evidence>
<name>A0AA36MGQ5_CYLNA</name>
<sequence>MFSNILDKLSRQLHDFSLKPWKGSSSVPPTPQNSRTNLVELTRVETNPSKSYDYQVKTEKRIYKRSDPIDIVYPKKTL</sequence>
<organism evidence="1 2">
    <name type="scientific">Cylicocyclus nassatus</name>
    <name type="common">Nematode worm</name>
    <dbReference type="NCBI Taxonomy" id="53992"/>
    <lineage>
        <taxon>Eukaryota</taxon>
        <taxon>Metazoa</taxon>
        <taxon>Ecdysozoa</taxon>
        <taxon>Nematoda</taxon>
        <taxon>Chromadorea</taxon>
        <taxon>Rhabditida</taxon>
        <taxon>Rhabditina</taxon>
        <taxon>Rhabditomorpha</taxon>
        <taxon>Strongyloidea</taxon>
        <taxon>Strongylidae</taxon>
        <taxon>Cylicocyclus</taxon>
    </lineage>
</organism>
<evidence type="ECO:0000313" key="2">
    <source>
        <dbReference type="Proteomes" id="UP001176961"/>
    </source>
</evidence>
<protein>
    <submittedName>
        <fullName evidence="1">Uncharacterized protein</fullName>
    </submittedName>
</protein>
<accession>A0AA36MGQ5</accession>
<comment type="caution">
    <text evidence="1">The sequence shown here is derived from an EMBL/GenBank/DDBJ whole genome shotgun (WGS) entry which is preliminary data.</text>
</comment>
<reference evidence="1" key="1">
    <citation type="submission" date="2023-07" db="EMBL/GenBank/DDBJ databases">
        <authorList>
            <consortium name="CYATHOMIX"/>
        </authorList>
    </citation>
    <scope>NUCLEOTIDE SEQUENCE</scope>
    <source>
        <strain evidence="1">N/A</strain>
    </source>
</reference>
<proteinExistence type="predicted"/>
<dbReference type="AlphaFoldDB" id="A0AA36MGQ5"/>
<dbReference type="EMBL" id="CATQJL010000326">
    <property type="protein sequence ID" value="CAJ0609048.1"/>
    <property type="molecule type" value="Genomic_DNA"/>
</dbReference>